<proteinExistence type="predicted"/>
<evidence type="ECO:0000313" key="3">
    <source>
        <dbReference type="Proteomes" id="UP001390339"/>
    </source>
</evidence>
<reference evidence="2 3" key="1">
    <citation type="journal article" date="2024" name="IMA Fungus">
        <title>Apiospora arundinis, a panoply of carbohydrate-active enzymes and secondary metabolites.</title>
        <authorList>
            <person name="Sorensen T."/>
            <person name="Petersen C."/>
            <person name="Muurmann A.T."/>
            <person name="Christiansen J.V."/>
            <person name="Brundto M.L."/>
            <person name="Overgaard C.K."/>
            <person name="Boysen A.T."/>
            <person name="Wollenberg R.D."/>
            <person name="Larsen T.O."/>
            <person name="Sorensen J.L."/>
            <person name="Nielsen K.L."/>
            <person name="Sondergaard T.E."/>
        </authorList>
    </citation>
    <scope>NUCLEOTIDE SEQUENCE [LARGE SCALE GENOMIC DNA]</scope>
    <source>
        <strain evidence="2 3">AAU 773</strain>
    </source>
</reference>
<dbReference type="Proteomes" id="UP001390339">
    <property type="component" value="Unassembled WGS sequence"/>
</dbReference>
<evidence type="ECO:0000256" key="1">
    <source>
        <dbReference type="SAM" id="SignalP"/>
    </source>
</evidence>
<dbReference type="EMBL" id="JAPCWZ010000004">
    <property type="protein sequence ID" value="KAK8869033.1"/>
    <property type="molecule type" value="Genomic_DNA"/>
</dbReference>
<organism evidence="2 3">
    <name type="scientific">Apiospora arundinis</name>
    <dbReference type="NCBI Taxonomy" id="335852"/>
    <lineage>
        <taxon>Eukaryota</taxon>
        <taxon>Fungi</taxon>
        <taxon>Dikarya</taxon>
        <taxon>Ascomycota</taxon>
        <taxon>Pezizomycotina</taxon>
        <taxon>Sordariomycetes</taxon>
        <taxon>Xylariomycetidae</taxon>
        <taxon>Amphisphaeriales</taxon>
        <taxon>Apiosporaceae</taxon>
        <taxon>Apiospora</taxon>
    </lineage>
</organism>
<keyword evidence="1" id="KW-0732">Signal</keyword>
<sequence>MLISNIVPFMATAAAVFAPAAAAWDYKLKWHSKTTCSTKGGPTRSYDRGTCIPLSKTDHGVTVVDHRTPCRVRGWGGADCQGDVRTAFSTHQCHSLKGIWSVKIEC</sequence>
<protein>
    <submittedName>
        <fullName evidence="2">Uncharacterized protein</fullName>
    </submittedName>
</protein>
<keyword evidence="3" id="KW-1185">Reference proteome</keyword>
<comment type="caution">
    <text evidence="2">The sequence shown here is derived from an EMBL/GenBank/DDBJ whole genome shotgun (WGS) entry which is preliminary data.</text>
</comment>
<gene>
    <name evidence="2" type="ORF">PGQ11_007611</name>
</gene>
<name>A0ABR2IX49_9PEZI</name>
<accession>A0ABR2IX49</accession>
<feature type="chain" id="PRO_5045122748" evidence="1">
    <location>
        <begin position="23"/>
        <end position="106"/>
    </location>
</feature>
<evidence type="ECO:0000313" key="2">
    <source>
        <dbReference type="EMBL" id="KAK8869033.1"/>
    </source>
</evidence>
<feature type="signal peptide" evidence="1">
    <location>
        <begin position="1"/>
        <end position="22"/>
    </location>
</feature>